<proteinExistence type="inferred from homology"/>
<dbReference type="AlphaFoldDB" id="A0A1W6ZG36"/>
<keyword evidence="6" id="KW-0053">Apoptosis</keyword>
<evidence type="ECO:0000256" key="14">
    <source>
        <dbReference type="ARBA" id="ARBA00037002"/>
    </source>
</evidence>
<comment type="catalytic activity">
    <reaction evidence="22">
        <text>dodecanoyl-CoA + H2O = dodecanoate + CoA + H(+)</text>
        <dbReference type="Rhea" id="RHEA:30135"/>
        <dbReference type="ChEBI" id="CHEBI:15377"/>
        <dbReference type="ChEBI" id="CHEBI:15378"/>
        <dbReference type="ChEBI" id="CHEBI:18262"/>
        <dbReference type="ChEBI" id="CHEBI:57287"/>
        <dbReference type="ChEBI" id="CHEBI:57375"/>
    </reaction>
    <physiologicalReaction direction="left-to-right" evidence="22">
        <dbReference type="Rhea" id="RHEA:30136"/>
    </physiologicalReaction>
</comment>
<evidence type="ECO:0000256" key="20">
    <source>
        <dbReference type="ARBA" id="ARBA00047734"/>
    </source>
</evidence>
<evidence type="ECO:0000313" key="25">
    <source>
        <dbReference type="EMBL" id="ARP96378.1"/>
    </source>
</evidence>
<evidence type="ECO:0000256" key="16">
    <source>
        <dbReference type="ARBA" id="ARBA00038848"/>
    </source>
</evidence>
<evidence type="ECO:0000256" key="22">
    <source>
        <dbReference type="ARBA" id="ARBA00048074"/>
    </source>
</evidence>
<evidence type="ECO:0000256" key="1">
    <source>
        <dbReference type="ARBA" id="ARBA00004170"/>
    </source>
</evidence>
<accession>A0A1W6ZG36</accession>
<evidence type="ECO:0000256" key="10">
    <source>
        <dbReference type="ARBA" id="ARBA00023098"/>
    </source>
</evidence>
<evidence type="ECO:0000256" key="2">
    <source>
        <dbReference type="ARBA" id="ARBA00004496"/>
    </source>
</evidence>
<evidence type="ECO:0000256" key="3">
    <source>
        <dbReference type="ARBA" id="ARBA00004632"/>
    </source>
</evidence>
<keyword evidence="26" id="KW-1185">Reference proteome</keyword>
<dbReference type="CDD" id="cd03443">
    <property type="entry name" value="PaaI_thioesterase"/>
    <property type="match status" value="1"/>
</dbReference>
<dbReference type="OrthoDB" id="9813282at2"/>
<evidence type="ECO:0000256" key="18">
    <source>
        <dbReference type="ARBA" id="ARBA00043210"/>
    </source>
</evidence>
<dbReference type="Proteomes" id="UP000194161">
    <property type="component" value="Chromosome"/>
</dbReference>
<dbReference type="InterPro" id="IPR006683">
    <property type="entry name" value="Thioestr_dom"/>
</dbReference>
<gene>
    <name evidence="25" type="ORF">CAL15_19570</name>
</gene>
<dbReference type="GO" id="GO:0005737">
    <property type="term" value="C:cytoplasm"/>
    <property type="evidence" value="ECO:0007669"/>
    <property type="project" value="UniProtKB-SubCell"/>
</dbReference>
<evidence type="ECO:0000259" key="24">
    <source>
        <dbReference type="Pfam" id="PF03061"/>
    </source>
</evidence>
<dbReference type="GO" id="GO:0016289">
    <property type="term" value="F:acyl-CoA hydrolase activity"/>
    <property type="evidence" value="ECO:0007669"/>
    <property type="project" value="UniProtKB-ARBA"/>
</dbReference>
<protein>
    <recommendedName>
        <fullName evidence="17">Acyl-coenzyme A thioesterase THEM4</fullName>
        <ecNumber evidence="16">3.1.2.2</ecNumber>
    </recommendedName>
    <alternativeName>
        <fullName evidence="18">Thioesterase superfamily member 4</fullName>
    </alternativeName>
</protein>
<keyword evidence="7" id="KW-0378">Hydrolase</keyword>
<comment type="catalytic activity">
    <reaction evidence="23">
        <text>tetradecanoyl-CoA + H2O = tetradecanoate + CoA + H(+)</text>
        <dbReference type="Rhea" id="RHEA:40119"/>
        <dbReference type="ChEBI" id="CHEBI:15377"/>
        <dbReference type="ChEBI" id="CHEBI:15378"/>
        <dbReference type="ChEBI" id="CHEBI:30807"/>
        <dbReference type="ChEBI" id="CHEBI:57287"/>
        <dbReference type="ChEBI" id="CHEBI:57385"/>
    </reaction>
    <physiologicalReaction direction="left-to-right" evidence="23">
        <dbReference type="Rhea" id="RHEA:40120"/>
    </physiologicalReaction>
</comment>
<comment type="similarity">
    <text evidence="15">Belongs to the THEM4/THEM5 thioesterase family.</text>
</comment>
<organism evidence="25 26">
    <name type="scientific">Bordetella genomosp. 13</name>
    <dbReference type="NCBI Taxonomy" id="463040"/>
    <lineage>
        <taxon>Bacteria</taxon>
        <taxon>Pseudomonadati</taxon>
        <taxon>Pseudomonadota</taxon>
        <taxon>Betaproteobacteria</taxon>
        <taxon>Burkholderiales</taxon>
        <taxon>Alcaligenaceae</taxon>
        <taxon>Bordetella</taxon>
    </lineage>
</organism>
<evidence type="ECO:0000256" key="5">
    <source>
        <dbReference type="ARBA" id="ARBA00022490"/>
    </source>
</evidence>
<evidence type="ECO:0000256" key="23">
    <source>
        <dbReference type="ARBA" id="ARBA00048180"/>
    </source>
</evidence>
<evidence type="ECO:0000256" key="17">
    <source>
        <dbReference type="ARBA" id="ARBA00040123"/>
    </source>
</evidence>
<dbReference type="InterPro" id="IPR052365">
    <property type="entry name" value="THEM4/THEM5_acyl-CoA_thioest"/>
</dbReference>
<keyword evidence="10" id="KW-0443">Lipid metabolism</keyword>
<keyword evidence="11" id="KW-0472">Membrane</keyword>
<dbReference type="NCBIfam" id="TIGR00369">
    <property type="entry name" value="unchar_dom_1"/>
    <property type="match status" value="1"/>
</dbReference>
<evidence type="ECO:0000256" key="4">
    <source>
        <dbReference type="ARBA" id="ARBA00022475"/>
    </source>
</evidence>
<comment type="catalytic activity">
    <reaction evidence="19">
        <text>octanoyl-CoA + H2O = octanoate + CoA + H(+)</text>
        <dbReference type="Rhea" id="RHEA:30143"/>
        <dbReference type="ChEBI" id="CHEBI:15377"/>
        <dbReference type="ChEBI" id="CHEBI:15378"/>
        <dbReference type="ChEBI" id="CHEBI:25646"/>
        <dbReference type="ChEBI" id="CHEBI:57287"/>
        <dbReference type="ChEBI" id="CHEBI:57386"/>
    </reaction>
    <physiologicalReaction direction="left-to-right" evidence="19">
        <dbReference type="Rhea" id="RHEA:30144"/>
    </physiologicalReaction>
</comment>
<sequence length="158" mass="16369">MSMVEEIGSGLDGLAQLRALMGSGRKPGIMVSLDLDFIEVEAGRAVFAGVPGDHAYNPIGMVHGGYAATLLDSACGCAVHSRLQAGQGYTTLELKVAYHRAVTRDSGLLRAEGRVQTLGRRVAFAEAALTDAQGRLYATATSTLLVFEQAGGPSATSG</sequence>
<dbReference type="EC" id="3.1.2.2" evidence="16"/>
<evidence type="ECO:0000256" key="12">
    <source>
        <dbReference type="ARBA" id="ARBA00023273"/>
    </source>
</evidence>
<evidence type="ECO:0000256" key="21">
    <source>
        <dbReference type="ARBA" id="ARBA00047969"/>
    </source>
</evidence>
<dbReference type="PANTHER" id="PTHR12418">
    <property type="entry name" value="ACYL-COENZYME A THIOESTERASE THEM4"/>
    <property type="match status" value="1"/>
</dbReference>
<evidence type="ECO:0000313" key="26">
    <source>
        <dbReference type="Proteomes" id="UP000194161"/>
    </source>
</evidence>
<evidence type="ECO:0000256" key="11">
    <source>
        <dbReference type="ARBA" id="ARBA00023136"/>
    </source>
</evidence>
<evidence type="ECO:0000256" key="19">
    <source>
        <dbReference type="ARBA" id="ARBA00047588"/>
    </source>
</evidence>
<dbReference type="STRING" id="463040.CAL15_19570"/>
<dbReference type="KEGG" id="bgm:CAL15_19570"/>
<feature type="domain" description="Thioesterase" evidence="24">
    <location>
        <begin position="60"/>
        <end position="137"/>
    </location>
</feature>
<comment type="catalytic activity">
    <reaction evidence="14">
        <text>(9Z)-octadecenoyl-CoA + H2O = (9Z)-octadecenoate + CoA + H(+)</text>
        <dbReference type="Rhea" id="RHEA:40139"/>
        <dbReference type="ChEBI" id="CHEBI:15377"/>
        <dbReference type="ChEBI" id="CHEBI:15378"/>
        <dbReference type="ChEBI" id="CHEBI:30823"/>
        <dbReference type="ChEBI" id="CHEBI:57287"/>
        <dbReference type="ChEBI" id="CHEBI:57387"/>
    </reaction>
    <physiologicalReaction direction="left-to-right" evidence="14">
        <dbReference type="Rhea" id="RHEA:40140"/>
    </physiologicalReaction>
</comment>
<comment type="catalytic activity">
    <reaction evidence="20">
        <text>hexadecanoyl-CoA + H2O = hexadecanoate + CoA + H(+)</text>
        <dbReference type="Rhea" id="RHEA:16645"/>
        <dbReference type="ChEBI" id="CHEBI:7896"/>
        <dbReference type="ChEBI" id="CHEBI:15377"/>
        <dbReference type="ChEBI" id="CHEBI:15378"/>
        <dbReference type="ChEBI" id="CHEBI:57287"/>
        <dbReference type="ChEBI" id="CHEBI:57379"/>
        <dbReference type="EC" id="3.1.2.2"/>
    </reaction>
    <physiologicalReaction direction="left-to-right" evidence="20">
        <dbReference type="Rhea" id="RHEA:16646"/>
    </physiologicalReaction>
</comment>
<evidence type="ECO:0000256" key="15">
    <source>
        <dbReference type="ARBA" id="ARBA00038456"/>
    </source>
</evidence>
<evidence type="ECO:0000256" key="6">
    <source>
        <dbReference type="ARBA" id="ARBA00022703"/>
    </source>
</evidence>
<dbReference type="SUPFAM" id="SSF54637">
    <property type="entry name" value="Thioesterase/thiol ester dehydrase-isomerase"/>
    <property type="match status" value="1"/>
</dbReference>
<keyword evidence="5" id="KW-0963">Cytoplasm</keyword>
<keyword evidence="4" id="KW-1003">Cell membrane</keyword>
<comment type="catalytic activity">
    <reaction evidence="13">
        <text>(5Z,8Z,11Z,14Z)-eicosatetraenoyl-CoA + H2O = (5Z,8Z,11Z,14Z)-eicosatetraenoate + CoA + H(+)</text>
        <dbReference type="Rhea" id="RHEA:40151"/>
        <dbReference type="ChEBI" id="CHEBI:15377"/>
        <dbReference type="ChEBI" id="CHEBI:15378"/>
        <dbReference type="ChEBI" id="CHEBI:32395"/>
        <dbReference type="ChEBI" id="CHEBI:57287"/>
        <dbReference type="ChEBI" id="CHEBI:57368"/>
    </reaction>
    <physiologicalReaction direction="left-to-right" evidence="13">
        <dbReference type="Rhea" id="RHEA:40152"/>
    </physiologicalReaction>
</comment>
<keyword evidence="9" id="KW-0809">Transit peptide</keyword>
<comment type="catalytic activity">
    <reaction evidence="21">
        <text>decanoyl-CoA + H2O = decanoate + CoA + H(+)</text>
        <dbReference type="Rhea" id="RHEA:40059"/>
        <dbReference type="ChEBI" id="CHEBI:15377"/>
        <dbReference type="ChEBI" id="CHEBI:15378"/>
        <dbReference type="ChEBI" id="CHEBI:27689"/>
        <dbReference type="ChEBI" id="CHEBI:57287"/>
        <dbReference type="ChEBI" id="CHEBI:61430"/>
    </reaction>
    <physiologicalReaction direction="left-to-right" evidence="21">
        <dbReference type="Rhea" id="RHEA:40060"/>
    </physiologicalReaction>
</comment>
<keyword evidence="12" id="KW-0966">Cell projection</keyword>
<name>A0A1W6ZG36_9BORD</name>
<dbReference type="GO" id="GO:0016020">
    <property type="term" value="C:membrane"/>
    <property type="evidence" value="ECO:0007669"/>
    <property type="project" value="UniProtKB-SubCell"/>
</dbReference>
<dbReference type="RefSeq" id="WP_086080030.1">
    <property type="nucleotide sequence ID" value="NZ_CP021111.1"/>
</dbReference>
<dbReference type="EMBL" id="CP021111">
    <property type="protein sequence ID" value="ARP96378.1"/>
    <property type="molecule type" value="Genomic_DNA"/>
</dbReference>
<evidence type="ECO:0000256" key="7">
    <source>
        <dbReference type="ARBA" id="ARBA00022801"/>
    </source>
</evidence>
<evidence type="ECO:0000256" key="13">
    <source>
        <dbReference type="ARBA" id="ARBA00035852"/>
    </source>
</evidence>
<evidence type="ECO:0000256" key="9">
    <source>
        <dbReference type="ARBA" id="ARBA00022946"/>
    </source>
</evidence>
<comment type="subcellular location">
    <subcellularLocation>
        <location evidence="3">Cell projection</location>
        <location evidence="3">Ruffle membrane</location>
    </subcellularLocation>
    <subcellularLocation>
        <location evidence="2">Cytoplasm</location>
    </subcellularLocation>
    <subcellularLocation>
        <location evidence="1">Membrane</location>
        <topology evidence="1">Peripheral membrane protein</topology>
    </subcellularLocation>
</comment>
<dbReference type="Gene3D" id="3.10.129.10">
    <property type="entry name" value="Hotdog Thioesterase"/>
    <property type="match status" value="1"/>
</dbReference>
<keyword evidence="8" id="KW-0276">Fatty acid metabolism</keyword>
<dbReference type="InterPro" id="IPR029069">
    <property type="entry name" value="HotDog_dom_sf"/>
</dbReference>
<evidence type="ECO:0000256" key="8">
    <source>
        <dbReference type="ARBA" id="ARBA00022832"/>
    </source>
</evidence>
<dbReference type="Pfam" id="PF03061">
    <property type="entry name" value="4HBT"/>
    <property type="match status" value="1"/>
</dbReference>
<dbReference type="GO" id="GO:0006631">
    <property type="term" value="P:fatty acid metabolic process"/>
    <property type="evidence" value="ECO:0007669"/>
    <property type="project" value="UniProtKB-KW"/>
</dbReference>
<reference evidence="25 26" key="1">
    <citation type="submission" date="2017-05" db="EMBL/GenBank/DDBJ databases">
        <title>Complete and WGS of Bordetella genogroups.</title>
        <authorList>
            <person name="Spilker T."/>
            <person name="LiPuma J."/>
        </authorList>
    </citation>
    <scope>NUCLEOTIDE SEQUENCE [LARGE SCALE GENOMIC DNA]</scope>
    <source>
        <strain evidence="25 26">AU7206</strain>
    </source>
</reference>
<dbReference type="PANTHER" id="PTHR12418:SF19">
    <property type="entry name" value="ACYL-COENZYME A THIOESTERASE THEM4"/>
    <property type="match status" value="1"/>
</dbReference>
<dbReference type="InterPro" id="IPR003736">
    <property type="entry name" value="PAAI_dom"/>
</dbReference>